<dbReference type="Gene3D" id="2.10.260.10">
    <property type="match status" value="1"/>
</dbReference>
<dbReference type="RefSeq" id="WP_085466977.1">
    <property type="nucleotide sequence ID" value="NZ_FXBL01000004.1"/>
</dbReference>
<dbReference type="SMART" id="SM00966">
    <property type="entry name" value="SpoVT_AbrB"/>
    <property type="match status" value="1"/>
</dbReference>
<dbReference type="Proteomes" id="UP000193083">
    <property type="component" value="Unassembled WGS sequence"/>
</dbReference>
<dbReference type="OrthoDB" id="9809003at2"/>
<evidence type="ECO:0000313" key="4">
    <source>
        <dbReference type="Proteomes" id="UP000193083"/>
    </source>
</evidence>
<dbReference type="AlphaFoldDB" id="A0A1X7PW44"/>
<dbReference type="InterPro" id="IPR037914">
    <property type="entry name" value="SpoVT-AbrB_sf"/>
</dbReference>
<keyword evidence="1" id="KW-0238">DNA-binding</keyword>
<dbReference type="NCBIfam" id="TIGR01439">
    <property type="entry name" value="lp_hng_hel_AbrB"/>
    <property type="match status" value="1"/>
</dbReference>
<sequence>MGFIATMSSKGQLTIPKDVRDELKLATGTQLYISVRDGELVARPKNRNIADLAGILGTPTVGAGAAIEDLDEAIGEALAEDDKRIVREWNDLHGKKT</sequence>
<gene>
    <name evidence="3" type="ORF">SAMN02982922_5390</name>
</gene>
<feature type="domain" description="SpoVT-AbrB" evidence="2">
    <location>
        <begin position="2"/>
        <end position="47"/>
    </location>
</feature>
<proteinExistence type="predicted"/>
<dbReference type="SUPFAM" id="SSF89447">
    <property type="entry name" value="AbrB/MazE/MraZ-like"/>
    <property type="match status" value="1"/>
</dbReference>
<evidence type="ECO:0000313" key="3">
    <source>
        <dbReference type="EMBL" id="SMH55773.1"/>
    </source>
</evidence>
<evidence type="ECO:0000259" key="2">
    <source>
        <dbReference type="PROSITE" id="PS51740"/>
    </source>
</evidence>
<dbReference type="InterPro" id="IPR007159">
    <property type="entry name" value="SpoVT-AbrB_dom"/>
</dbReference>
<accession>A0A1X7PW44</accession>
<protein>
    <submittedName>
        <fullName evidence="3">Looped-hinge helix DNA binding domain-containing protein, AbrB family</fullName>
    </submittedName>
</protein>
<reference evidence="3 4" key="1">
    <citation type="submission" date="2017-04" db="EMBL/GenBank/DDBJ databases">
        <authorList>
            <person name="Afonso C.L."/>
            <person name="Miller P.J."/>
            <person name="Scott M.A."/>
            <person name="Spackman E."/>
            <person name="Goraichik I."/>
            <person name="Dimitrov K.M."/>
            <person name="Suarez D.L."/>
            <person name="Swayne D.E."/>
        </authorList>
    </citation>
    <scope>NUCLEOTIDE SEQUENCE [LARGE SCALE GENOMIC DNA]</scope>
    <source>
        <strain evidence="3 4">B5P</strain>
    </source>
</reference>
<dbReference type="GO" id="GO:0003677">
    <property type="term" value="F:DNA binding"/>
    <property type="evidence" value="ECO:0007669"/>
    <property type="project" value="UniProtKB-UniRule"/>
</dbReference>
<keyword evidence="4" id="KW-1185">Reference proteome</keyword>
<dbReference type="Pfam" id="PF04014">
    <property type="entry name" value="MazE_antitoxin"/>
    <property type="match status" value="1"/>
</dbReference>
<dbReference type="EMBL" id="FXBL01000004">
    <property type="protein sequence ID" value="SMH55773.1"/>
    <property type="molecule type" value="Genomic_DNA"/>
</dbReference>
<dbReference type="PROSITE" id="PS51740">
    <property type="entry name" value="SPOVT_ABRB"/>
    <property type="match status" value="1"/>
</dbReference>
<evidence type="ECO:0000256" key="1">
    <source>
        <dbReference type="PROSITE-ProRule" id="PRU01076"/>
    </source>
</evidence>
<name>A0A1X7PW44_9HYPH</name>
<organism evidence="3 4">
    <name type="scientific">Mesorhizobium australicum</name>
    <dbReference type="NCBI Taxonomy" id="536018"/>
    <lineage>
        <taxon>Bacteria</taxon>
        <taxon>Pseudomonadati</taxon>
        <taxon>Pseudomonadota</taxon>
        <taxon>Alphaproteobacteria</taxon>
        <taxon>Hyphomicrobiales</taxon>
        <taxon>Phyllobacteriaceae</taxon>
        <taxon>Mesorhizobium</taxon>
    </lineage>
</organism>